<gene>
    <name evidence="7" type="ORF">FA10DRAFT_260172</name>
</gene>
<dbReference type="InterPro" id="IPR008928">
    <property type="entry name" value="6-hairpin_glycosidase_sf"/>
</dbReference>
<feature type="domain" description="Lunapark zinc ribbon" evidence="5">
    <location>
        <begin position="1174"/>
        <end position="1234"/>
    </location>
</feature>
<dbReference type="Gene3D" id="1.20.1610.10">
    <property type="entry name" value="alpha-1,2-mannosidases domains"/>
    <property type="match status" value="1"/>
</dbReference>
<dbReference type="FunFam" id="1.20.1050.60:FF:000002">
    <property type="entry name" value="Glycosyl hydrolase family 92"/>
    <property type="match status" value="1"/>
</dbReference>
<proteinExistence type="predicted"/>
<evidence type="ECO:0000259" key="6">
    <source>
        <dbReference type="Pfam" id="PF17678"/>
    </source>
</evidence>
<evidence type="ECO:0000313" key="7">
    <source>
        <dbReference type="EMBL" id="PWN90320.1"/>
    </source>
</evidence>
<feature type="domain" description="Glycosyl hydrolase family 92" evidence="4">
    <location>
        <begin position="381"/>
        <end position="872"/>
    </location>
</feature>
<dbReference type="SUPFAM" id="SSF48208">
    <property type="entry name" value="Six-hairpin glycosidases"/>
    <property type="match status" value="1"/>
</dbReference>
<feature type="compositionally biased region" description="Basic and acidic residues" evidence="1">
    <location>
        <begin position="220"/>
        <end position="246"/>
    </location>
</feature>
<evidence type="ECO:0000259" key="4">
    <source>
        <dbReference type="Pfam" id="PF07971"/>
    </source>
</evidence>
<dbReference type="Proteomes" id="UP000245768">
    <property type="component" value="Unassembled WGS sequence"/>
</dbReference>
<keyword evidence="2" id="KW-0472">Membrane</keyword>
<dbReference type="GO" id="GO:0005829">
    <property type="term" value="C:cytosol"/>
    <property type="evidence" value="ECO:0007669"/>
    <property type="project" value="TreeGrafter"/>
</dbReference>
<feature type="compositionally biased region" description="Low complexity" evidence="1">
    <location>
        <begin position="1121"/>
        <end position="1139"/>
    </location>
</feature>
<keyword evidence="2" id="KW-0812">Transmembrane</keyword>
<feature type="compositionally biased region" description="Polar residues" evidence="1">
    <location>
        <begin position="1375"/>
        <end position="1384"/>
    </location>
</feature>
<feature type="region of interest" description="Disordered" evidence="1">
    <location>
        <begin position="220"/>
        <end position="261"/>
    </location>
</feature>
<evidence type="ECO:0000259" key="5">
    <source>
        <dbReference type="Pfam" id="PF10058"/>
    </source>
</evidence>
<feature type="transmembrane region" description="Helical" evidence="2">
    <location>
        <begin position="786"/>
        <end position="806"/>
    </location>
</feature>
<dbReference type="STRING" id="215250.A0A316YL79"/>
<dbReference type="InterPro" id="IPR014718">
    <property type="entry name" value="GH-type_carb-bd"/>
</dbReference>
<feature type="region of interest" description="Disordered" evidence="1">
    <location>
        <begin position="1235"/>
        <end position="1384"/>
    </location>
</feature>
<dbReference type="OrthoDB" id="449263at2759"/>
<dbReference type="InterPro" id="IPR012939">
    <property type="entry name" value="Glyco_hydro_92"/>
</dbReference>
<feature type="compositionally biased region" description="Polar residues" evidence="1">
    <location>
        <begin position="252"/>
        <end position="261"/>
    </location>
</feature>
<feature type="region of interest" description="Disordered" evidence="1">
    <location>
        <begin position="577"/>
        <end position="597"/>
    </location>
</feature>
<feature type="region of interest" description="Disordered" evidence="1">
    <location>
        <begin position="1063"/>
        <end position="1167"/>
    </location>
</feature>
<feature type="compositionally biased region" description="Acidic residues" evidence="1">
    <location>
        <begin position="1311"/>
        <end position="1324"/>
    </location>
</feature>
<feature type="chain" id="PRO_5016337760" description="Alpha-1,2-mannosidase" evidence="3">
    <location>
        <begin position="24"/>
        <end position="1384"/>
    </location>
</feature>
<sequence length="1384" mass="150279">MSPRFDLVAVLAVLVARAAVVSAIDDPAQYVDQFIGTTNGGHVFAGANTPFGAVKAVADTSGGDNTGGFSGFDSPIFGISQTHDDGTGGSASLGHFELLPQYCSFDDTLTNGPAACGLVQATRVIGQKKGTAIASPGFFSLGLTNDVDTKVTSTDHVALHAFTYTDQQLANATSSQSQSGAQRIKYAKLGVESIDPSKAFSQDRDSDDVLGGLMKDLDQRLGLPTRRDVQQEEGSQSEKRHTDKRSAAGGLQQRQTANSTSANSPVLLLDLTNDLPHTYQGLGSLSIAIGQDNTATFKGTGTFQPSFGTGTYQVHMCASVPYVKRAGIYSNSTLDASKLSVDNPAQYTETGALVELDAASIKANNNTLPVRIAISWSSQDKACQFLSAEIPDSSWTSSATFDAVHQASRSRWNDVLGSTFKPVLDGVSDDQKKSFYSALYRAHLAPYNITGDNGAFETTEPTYDSYYCIWDSFRTTSPLLALLNPQVLSEQVRSLIDVYRHQGWMPDCRMSISKGFTQGGSNADTLLADAYVKGLNQGFGINWVDGLNAMIKDAEESPPDWGVEGRGGIEARKELGYVPQDGKGNDPPGPNVINGRSGSRTVEYSYNDFSIALVAAGEGKKDVYTDFIKRSGDVFNLWNPNRTVDGFAGVLDSRYTNGSFSYLEDPRKCSPAYQFGQCYLTLQDSDAQFYEASAIEYSFLVPHDMHRMIGLMGGDDQFIKRLDNAWDKQYNDIGDEQGFLPNYLYNYALNGYSKTVDRALYTLRKYFTTATNGVPNNDDSGAMGGFVVYTSLGLFPVAGQSVYLLATPLFPSYQVVSQVTGKTATVKANNWDGAQTNKYIQSATFNGQPYTKNWITHKDLFLNGGNLELTLGSAPSDFEHMAFFSFLSWFRPWWKSTETDFETVLARLSTDIAAVQTRLTRVHTRQRRATVTLTIYAFVVWALYAAAMWFLDPWGPRNGTGDAGEDDEAARQARWLFGWGPVLAGPVVILSTRRLVSWWYRRIADGEEKHLRSLQRTRRKKIDEIKLATRYDHLKMLLEKYDDTNPKNAAAAATNMGAGQANAAARAAQVQRQKQQQQLSAGSVSGGGPGPRPGPGREPRQFQGKVDGRPLERGAPVGATSQQQQVQFPSQQQASGQNQRTGAPAAQQVSATSPSGAPGPPTSALQQGPYQKTFLDRLADVMLGADPSTTGGAPNAAEQRYALICHICFNHNGLCHRDQWDEVQYICPRCGTFNTNRPSTVPVSSPWGNSPPTSRIRTQSSMSGLGQPREKAQDGRHANRNSLGALPSESPLLSAPNGSPLRQGFNREETGENEGERDETENIEGDSIRLENSSSSEAKERDSSTTALAGRRTTSGDDDDVSSKLRSRGTKAREGSSSPVMDVD</sequence>
<organism evidence="7 8">
    <name type="scientific">Acaromyces ingoldii</name>
    <dbReference type="NCBI Taxonomy" id="215250"/>
    <lineage>
        <taxon>Eukaryota</taxon>
        <taxon>Fungi</taxon>
        <taxon>Dikarya</taxon>
        <taxon>Basidiomycota</taxon>
        <taxon>Ustilaginomycotina</taxon>
        <taxon>Exobasidiomycetes</taxon>
        <taxon>Exobasidiales</taxon>
        <taxon>Cryptobasidiaceae</taxon>
        <taxon>Acaromyces</taxon>
    </lineage>
</organism>
<dbReference type="GO" id="GO:0006516">
    <property type="term" value="P:glycoprotein catabolic process"/>
    <property type="evidence" value="ECO:0007669"/>
    <property type="project" value="TreeGrafter"/>
</dbReference>
<dbReference type="GO" id="GO:0030246">
    <property type="term" value="F:carbohydrate binding"/>
    <property type="evidence" value="ECO:0007669"/>
    <property type="project" value="InterPro"/>
</dbReference>
<dbReference type="InterPro" id="IPR041371">
    <property type="entry name" value="GH92_N"/>
</dbReference>
<dbReference type="PANTHER" id="PTHR12143">
    <property type="entry name" value="PEPTIDE N-GLYCANASE PNGASE -RELATED"/>
    <property type="match status" value="1"/>
</dbReference>
<keyword evidence="3" id="KW-0732">Signal</keyword>
<dbReference type="Gene3D" id="2.70.98.10">
    <property type="match status" value="2"/>
</dbReference>
<dbReference type="PANTHER" id="PTHR12143:SF42">
    <property type="entry name" value="PUTATIVE SUBFAMILY (AFU_ORTHOLOGUE AFUA_6G13760)-RELATED"/>
    <property type="match status" value="1"/>
</dbReference>
<dbReference type="RefSeq" id="XP_025377518.1">
    <property type="nucleotide sequence ID" value="XM_025520000.1"/>
</dbReference>
<evidence type="ECO:0000256" key="1">
    <source>
        <dbReference type="SAM" id="MobiDB-lite"/>
    </source>
</evidence>
<feature type="compositionally biased region" description="Basic and acidic residues" evidence="1">
    <location>
        <begin position="1268"/>
        <end position="1277"/>
    </location>
</feature>
<dbReference type="InParanoid" id="A0A316YL79"/>
<evidence type="ECO:0000313" key="8">
    <source>
        <dbReference type="Proteomes" id="UP000245768"/>
    </source>
</evidence>
<feature type="compositionally biased region" description="Low complexity" evidence="1">
    <location>
        <begin position="1063"/>
        <end position="1078"/>
    </location>
</feature>
<dbReference type="Pfam" id="PF10058">
    <property type="entry name" value="Zn_ribbon_10"/>
    <property type="match status" value="1"/>
</dbReference>
<dbReference type="EMBL" id="KZ819636">
    <property type="protein sequence ID" value="PWN90320.1"/>
    <property type="molecule type" value="Genomic_DNA"/>
</dbReference>
<feature type="compositionally biased region" description="Basic and acidic residues" evidence="1">
    <location>
        <begin position="1095"/>
        <end position="1112"/>
    </location>
</feature>
<dbReference type="Gene3D" id="3.30.2080.10">
    <property type="entry name" value="GH92 mannosidase domain"/>
    <property type="match status" value="1"/>
</dbReference>
<dbReference type="Pfam" id="PF17678">
    <property type="entry name" value="Glyco_hydro_92N"/>
    <property type="match status" value="1"/>
</dbReference>
<dbReference type="GO" id="GO:0000224">
    <property type="term" value="F:peptide-N4-(N-acetyl-beta-glucosaminyl)asparagine amidase activity"/>
    <property type="evidence" value="ECO:0007669"/>
    <property type="project" value="TreeGrafter"/>
</dbReference>
<evidence type="ECO:0008006" key="9">
    <source>
        <dbReference type="Google" id="ProtNLM"/>
    </source>
</evidence>
<feature type="domain" description="Glycosyl hydrolase family 92 N-terminal" evidence="6">
    <location>
        <begin position="30"/>
        <end position="174"/>
    </location>
</feature>
<dbReference type="GO" id="GO:0005634">
    <property type="term" value="C:nucleus"/>
    <property type="evidence" value="ECO:0007669"/>
    <property type="project" value="TreeGrafter"/>
</dbReference>
<dbReference type="Gene3D" id="1.20.1050.60">
    <property type="entry name" value="alpha-1,2-mannosidase"/>
    <property type="match status" value="1"/>
</dbReference>
<dbReference type="InterPro" id="IPR019273">
    <property type="entry name" value="Lunapark_Znf"/>
</dbReference>
<keyword evidence="2" id="KW-1133">Transmembrane helix</keyword>
<protein>
    <recommendedName>
        <fullName evidence="9">Alpha-1,2-mannosidase</fullName>
    </recommendedName>
</protein>
<evidence type="ECO:0000256" key="3">
    <source>
        <dbReference type="SAM" id="SignalP"/>
    </source>
</evidence>
<accession>A0A316YL79</accession>
<dbReference type="GO" id="GO:0005975">
    <property type="term" value="P:carbohydrate metabolic process"/>
    <property type="evidence" value="ECO:0007669"/>
    <property type="project" value="InterPro"/>
</dbReference>
<evidence type="ECO:0000256" key="2">
    <source>
        <dbReference type="SAM" id="Phobius"/>
    </source>
</evidence>
<dbReference type="InterPro" id="IPR005887">
    <property type="entry name" value="GH92_a_mannosidase_put"/>
</dbReference>
<feature type="transmembrane region" description="Helical" evidence="2">
    <location>
        <begin position="931"/>
        <end position="951"/>
    </location>
</feature>
<name>A0A316YL79_9BASI</name>
<dbReference type="InterPro" id="IPR050883">
    <property type="entry name" value="PNGase"/>
</dbReference>
<dbReference type="Pfam" id="PF07971">
    <property type="entry name" value="Glyco_hydro_92"/>
    <property type="match status" value="1"/>
</dbReference>
<keyword evidence="8" id="KW-1185">Reference proteome</keyword>
<dbReference type="NCBIfam" id="TIGR01180">
    <property type="entry name" value="aman2_put"/>
    <property type="match status" value="1"/>
</dbReference>
<feature type="signal peptide" evidence="3">
    <location>
        <begin position="1"/>
        <end position="23"/>
    </location>
</feature>
<feature type="compositionally biased region" description="Polar residues" evidence="1">
    <location>
        <begin position="1235"/>
        <end position="1264"/>
    </location>
</feature>
<reference evidence="7 8" key="1">
    <citation type="journal article" date="2018" name="Mol. Biol. Evol.">
        <title>Broad Genomic Sampling Reveals a Smut Pathogenic Ancestry of the Fungal Clade Ustilaginomycotina.</title>
        <authorList>
            <person name="Kijpornyongpan T."/>
            <person name="Mondo S.J."/>
            <person name="Barry K."/>
            <person name="Sandor L."/>
            <person name="Lee J."/>
            <person name="Lipzen A."/>
            <person name="Pangilinan J."/>
            <person name="LaButti K."/>
            <person name="Hainaut M."/>
            <person name="Henrissat B."/>
            <person name="Grigoriev I.V."/>
            <person name="Spatafora J.W."/>
            <person name="Aime M.C."/>
        </authorList>
    </citation>
    <scope>NUCLEOTIDE SEQUENCE [LARGE SCALE GENOMIC DNA]</scope>
    <source>
        <strain evidence="7 8">MCA 4198</strain>
    </source>
</reference>
<dbReference type="GeneID" id="37041916"/>